<dbReference type="EMBL" id="BDSP01000173">
    <property type="protein sequence ID" value="GAX21841.1"/>
    <property type="molecule type" value="Genomic_DNA"/>
</dbReference>
<dbReference type="GO" id="GO:0000226">
    <property type="term" value="P:microtubule cytoskeleton organization"/>
    <property type="evidence" value="ECO:0007669"/>
    <property type="project" value="InterPro"/>
</dbReference>
<protein>
    <recommendedName>
        <fullName evidence="4">Protein regulator of cytokinesis 1</fullName>
    </recommendedName>
</protein>
<dbReference type="PANTHER" id="PTHR19321">
    <property type="entry name" value="PROTEIN REGULATOR OF CYTOKINESIS 1 PRC1-RELATED"/>
    <property type="match status" value="1"/>
</dbReference>
<comment type="caution">
    <text evidence="2">The sequence shown here is derived from an EMBL/GenBank/DDBJ whole genome shotgun (WGS) entry which is preliminary data.</text>
</comment>
<keyword evidence="3" id="KW-1185">Reference proteome</keyword>
<evidence type="ECO:0000313" key="3">
    <source>
        <dbReference type="Proteomes" id="UP000198406"/>
    </source>
</evidence>
<dbReference type="GO" id="GO:0005737">
    <property type="term" value="C:cytoplasm"/>
    <property type="evidence" value="ECO:0007669"/>
    <property type="project" value="TreeGrafter"/>
</dbReference>
<gene>
    <name evidence="2" type="ORF">FisN_30Hh041</name>
</gene>
<dbReference type="InParanoid" id="A0A1Z5K6X3"/>
<dbReference type="InterPro" id="IPR007145">
    <property type="entry name" value="MAP65_Ase1_PRC1"/>
</dbReference>
<sequence>MTSIGKRLNSPTVKFDESSFIASDSMLASPLSMPRNNHNGDHGKRNTAAFTPILTPKGDRSGSIVPTLLSPSRTITETLATLAASTGNQLEEIWDEVGYSPEDRAAQLSDLLVKFQDICAEKIAEERNVAETFRQTIVQAKDEIKKTASALKVAVDPKLLRESSEHTLSDELAMLETTLEGLREAADTAKEDLKECLEYLIESHAALGLELDPSWRDIESDLTARRREEFHRKKTEMKEEISSRCSAVIQLVRDCQHLMADLKIEAERDGTAFDRRVAGSLVRSKEGSFIMSSKFASDSCVGISASAIEDLTNRVAELHKEKRARKVQLEEMGGAIAMLWEKLHIPEEDQIAFTESVQGLGLDTIEKGKRELERLQALKSQMLGKLIQEARDRIVELWEQIDAPREYREQFTPFKIQLEDCFDDKLLEQHEEYAYNLYSRLEQMKPILRIIERREAIVRERFEYEELQKDPDRLQQRGAAMTRQLMEEEKMARRIKRELPRLTEVLIEKLIEWKDLNGEDFQYRGEKYLDLMERQEEEWNQYKAEELQRKLKKKQEEKCMKENKFSSAPLFARHAAGKKKRGPLGDVPSTSNAERPVGKGYDLKKATSIRYNRQAGDEVGL</sequence>
<dbReference type="Gene3D" id="1.20.58.1520">
    <property type="match status" value="1"/>
</dbReference>
<accession>A0A1Z5K6X3</accession>
<dbReference type="PANTHER" id="PTHR19321:SF41">
    <property type="entry name" value="FASCETTO-RELATED"/>
    <property type="match status" value="1"/>
</dbReference>
<proteinExistence type="predicted"/>
<reference evidence="2 3" key="1">
    <citation type="journal article" date="2015" name="Plant Cell">
        <title>Oil accumulation by the oleaginous diatom Fistulifera solaris as revealed by the genome and transcriptome.</title>
        <authorList>
            <person name="Tanaka T."/>
            <person name="Maeda Y."/>
            <person name="Veluchamy A."/>
            <person name="Tanaka M."/>
            <person name="Abida H."/>
            <person name="Marechal E."/>
            <person name="Bowler C."/>
            <person name="Muto M."/>
            <person name="Sunaga Y."/>
            <person name="Tanaka M."/>
            <person name="Yoshino T."/>
            <person name="Taniguchi T."/>
            <person name="Fukuda Y."/>
            <person name="Nemoto M."/>
            <person name="Matsumoto M."/>
            <person name="Wong P.S."/>
            <person name="Aburatani S."/>
            <person name="Fujibuchi W."/>
        </authorList>
    </citation>
    <scope>NUCLEOTIDE SEQUENCE [LARGE SCALE GENOMIC DNA]</scope>
    <source>
        <strain evidence="2 3">JPCC DA0580</strain>
    </source>
</reference>
<dbReference type="GO" id="GO:0008017">
    <property type="term" value="F:microtubule binding"/>
    <property type="evidence" value="ECO:0007669"/>
    <property type="project" value="InterPro"/>
</dbReference>
<name>A0A1Z5K6X3_FISSO</name>
<evidence type="ECO:0008006" key="4">
    <source>
        <dbReference type="Google" id="ProtNLM"/>
    </source>
</evidence>
<feature type="region of interest" description="Disordered" evidence="1">
    <location>
        <begin position="573"/>
        <end position="601"/>
    </location>
</feature>
<organism evidence="2 3">
    <name type="scientific">Fistulifera solaris</name>
    <name type="common">Oleaginous diatom</name>
    <dbReference type="NCBI Taxonomy" id="1519565"/>
    <lineage>
        <taxon>Eukaryota</taxon>
        <taxon>Sar</taxon>
        <taxon>Stramenopiles</taxon>
        <taxon>Ochrophyta</taxon>
        <taxon>Bacillariophyta</taxon>
        <taxon>Bacillariophyceae</taxon>
        <taxon>Bacillariophycidae</taxon>
        <taxon>Naviculales</taxon>
        <taxon>Naviculaceae</taxon>
        <taxon>Fistulifera</taxon>
    </lineage>
</organism>
<evidence type="ECO:0000256" key="1">
    <source>
        <dbReference type="SAM" id="MobiDB-lite"/>
    </source>
</evidence>
<evidence type="ECO:0000313" key="2">
    <source>
        <dbReference type="EMBL" id="GAX21841.1"/>
    </source>
</evidence>
<dbReference type="AlphaFoldDB" id="A0A1Z5K6X3"/>
<dbReference type="OrthoDB" id="642895at2759"/>
<dbReference type="Pfam" id="PF03999">
    <property type="entry name" value="MAP65_ASE1"/>
    <property type="match status" value="1"/>
</dbReference>
<dbReference type="Proteomes" id="UP000198406">
    <property type="component" value="Unassembled WGS sequence"/>
</dbReference>
<dbReference type="GO" id="GO:0005819">
    <property type="term" value="C:spindle"/>
    <property type="evidence" value="ECO:0007669"/>
    <property type="project" value="TreeGrafter"/>
</dbReference>